<keyword evidence="8" id="KW-0675">Receptor</keyword>
<keyword evidence="15" id="KW-1185">Reference proteome</keyword>
<reference evidence="14 15" key="1">
    <citation type="journal article" date="2023" name="bioRxiv">
        <title>Genome report: Whole genome sequence and annotation of Penstemon davidsonii.</title>
        <authorList>
            <person name="Ostevik K.L."/>
            <person name="Alabady M."/>
            <person name="Zhang M."/>
            <person name="Rausher M.D."/>
        </authorList>
    </citation>
    <scope>NUCLEOTIDE SEQUENCE [LARGE SCALE GENOMIC DNA]</scope>
    <source>
        <strain evidence="14">DNT005</strain>
        <tissue evidence="14">Whole leaf</tissue>
    </source>
</reference>
<dbReference type="InterPro" id="IPR038408">
    <property type="entry name" value="GNK2_sf"/>
</dbReference>
<evidence type="ECO:0000256" key="11">
    <source>
        <dbReference type="SAM" id="Phobius"/>
    </source>
</evidence>
<dbReference type="CDD" id="cd14066">
    <property type="entry name" value="STKc_IRAK"/>
    <property type="match status" value="1"/>
</dbReference>
<feature type="domain" description="Gnk2-homologous" evidence="13">
    <location>
        <begin position="1"/>
        <end position="77"/>
    </location>
</feature>
<evidence type="ECO:0000256" key="7">
    <source>
        <dbReference type="ARBA" id="ARBA00022840"/>
    </source>
</evidence>
<gene>
    <name evidence="14" type="ORF">RD792_004276</name>
</gene>
<evidence type="ECO:0000256" key="4">
    <source>
        <dbReference type="ARBA" id="ARBA00022737"/>
    </source>
</evidence>
<dbReference type="Gene3D" id="1.10.510.10">
    <property type="entry name" value="Transferase(Phosphotransferase) domain 1"/>
    <property type="match status" value="1"/>
</dbReference>
<keyword evidence="9" id="KW-0325">Glycoprotein</keyword>
<keyword evidence="6" id="KW-0418">Kinase</keyword>
<dbReference type="PROSITE" id="PS50011">
    <property type="entry name" value="PROTEIN_KINASE_DOM"/>
    <property type="match status" value="1"/>
</dbReference>
<evidence type="ECO:0000259" key="12">
    <source>
        <dbReference type="PROSITE" id="PS50011"/>
    </source>
</evidence>
<dbReference type="Gene3D" id="3.30.200.20">
    <property type="entry name" value="Phosphorylase Kinase, domain 1"/>
    <property type="match status" value="1"/>
</dbReference>
<evidence type="ECO:0000256" key="3">
    <source>
        <dbReference type="ARBA" id="ARBA00022729"/>
    </source>
</evidence>
<keyword evidence="1" id="KW-0723">Serine/threonine-protein kinase</keyword>
<feature type="compositionally biased region" description="Polar residues" evidence="10">
    <location>
        <begin position="583"/>
        <end position="594"/>
    </location>
</feature>
<evidence type="ECO:0000256" key="2">
    <source>
        <dbReference type="ARBA" id="ARBA00022679"/>
    </source>
</evidence>
<evidence type="ECO:0000256" key="1">
    <source>
        <dbReference type="ARBA" id="ARBA00022527"/>
    </source>
</evidence>
<evidence type="ECO:0000256" key="9">
    <source>
        <dbReference type="ARBA" id="ARBA00023180"/>
    </source>
</evidence>
<keyword evidence="2" id="KW-0808">Transferase</keyword>
<evidence type="ECO:0000313" key="15">
    <source>
        <dbReference type="Proteomes" id="UP001291926"/>
    </source>
</evidence>
<dbReference type="PANTHER" id="PTHR47973">
    <property type="entry name" value="CYSTEINE-RICH RECEPTOR-LIKE PROTEIN KINASE 3"/>
    <property type="match status" value="1"/>
</dbReference>
<accession>A0ABR0DH13</accession>
<dbReference type="PROSITE" id="PS00108">
    <property type="entry name" value="PROTEIN_KINASE_ST"/>
    <property type="match status" value="1"/>
</dbReference>
<feature type="region of interest" description="Disordered" evidence="10">
    <location>
        <begin position="543"/>
        <end position="603"/>
    </location>
</feature>
<keyword evidence="11" id="KW-1133">Transmembrane helix</keyword>
<organism evidence="14 15">
    <name type="scientific">Penstemon davidsonii</name>
    <dbReference type="NCBI Taxonomy" id="160366"/>
    <lineage>
        <taxon>Eukaryota</taxon>
        <taxon>Viridiplantae</taxon>
        <taxon>Streptophyta</taxon>
        <taxon>Embryophyta</taxon>
        <taxon>Tracheophyta</taxon>
        <taxon>Spermatophyta</taxon>
        <taxon>Magnoliopsida</taxon>
        <taxon>eudicotyledons</taxon>
        <taxon>Gunneridae</taxon>
        <taxon>Pentapetalae</taxon>
        <taxon>asterids</taxon>
        <taxon>lamiids</taxon>
        <taxon>Lamiales</taxon>
        <taxon>Plantaginaceae</taxon>
        <taxon>Cheloneae</taxon>
        <taxon>Penstemon</taxon>
    </lineage>
</organism>
<evidence type="ECO:0000256" key="10">
    <source>
        <dbReference type="SAM" id="MobiDB-lite"/>
    </source>
</evidence>
<keyword evidence="7" id="KW-0067">ATP-binding</keyword>
<dbReference type="InterPro" id="IPR000719">
    <property type="entry name" value="Prot_kinase_dom"/>
</dbReference>
<dbReference type="PROSITE" id="PS51473">
    <property type="entry name" value="GNK2"/>
    <property type="match status" value="2"/>
</dbReference>
<dbReference type="SUPFAM" id="SSF56112">
    <property type="entry name" value="Protein kinase-like (PK-like)"/>
    <property type="match status" value="1"/>
</dbReference>
<comment type="caution">
    <text evidence="14">The sequence shown here is derived from an EMBL/GenBank/DDBJ whole genome shotgun (WGS) entry which is preliminary data.</text>
</comment>
<keyword evidence="11" id="KW-0472">Membrane</keyword>
<feature type="transmembrane region" description="Helical" evidence="11">
    <location>
        <begin position="207"/>
        <end position="229"/>
    </location>
</feature>
<dbReference type="InterPro" id="IPR011009">
    <property type="entry name" value="Kinase-like_dom_sf"/>
</dbReference>
<dbReference type="Pfam" id="PF01657">
    <property type="entry name" value="Stress-antifung"/>
    <property type="match status" value="2"/>
</dbReference>
<keyword evidence="4" id="KW-0677">Repeat</keyword>
<keyword evidence="3" id="KW-0732">Signal</keyword>
<dbReference type="InterPro" id="IPR008271">
    <property type="entry name" value="Ser/Thr_kinase_AS"/>
</dbReference>
<dbReference type="Pfam" id="PF07714">
    <property type="entry name" value="PK_Tyr_Ser-Thr"/>
    <property type="match status" value="1"/>
</dbReference>
<evidence type="ECO:0000256" key="6">
    <source>
        <dbReference type="ARBA" id="ARBA00022777"/>
    </source>
</evidence>
<evidence type="ECO:0000256" key="8">
    <source>
        <dbReference type="ARBA" id="ARBA00023170"/>
    </source>
</evidence>
<dbReference type="InterPro" id="IPR052059">
    <property type="entry name" value="CR_Ser/Thr_kinase"/>
</dbReference>
<dbReference type="Proteomes" id="UP001291926">
    <property type="component" value="Unassembled WGS sequence"/>
</dbReference>
<dbReference type="InterPro" id="IPR001245">
    <property type="entry name" value="Ser-Thr/Tyr_kinase_cat_dom"/>
</dbReference>
<dbReference type="SMART" id="SM00220">
    <property type="entry name" value="S_TKc"/>
    <property type="match status" value="1"/>
</dbReference>
<proteinExistence type="predicted"/>
<evidence type="ECO:0000259" key="13">
    <source>
        <dbReference type="PROSITE" id="PS51473"/>
    </source>
</evidence>
<dbReference type="CDD" id="cd23509">
    <property type="entry name" value="Gnk2-like"/>
    <property type="match status" value="2"/>
</dbReference>
<feature type="compositionally biased region" description="Low complexity" evidence="10">
    <location>
        <begin position="553"/>
        <end position="576"/>
    </location>
</feature>
<keyword evidence="5" id="KW-0547">Nucleotide-binding</keyword>
<dbReference type="Gene3D" id="3.30.430.20">
    <property type="entry name" value="Gnk2 domain, C-X8-C-X2-C motif"/>
    <property type="match status" value="2"/>
</dbReference>
<name>A0ABR0DH13_9LAMI</name>
<dbReference type="InterPro" id="IPR002902">
    <property type="entry name" value="GNK2"/>
</dbReference>
<feature type="domain" description="Protein kinase" evidence="12">
    <location>
        <begin position="268"/>
        <end position="552"/>
    </location>
</feature>
<keyword evidence="11" id="KW-0812">Transmembrane</keyword>
<sequence length="603" mass="66728">MDILSQLVTRDDWGHHASNSSNNTSVYTLAQCHGDLSHNDCLQCYAVSRTRLPRCIPSFSGRIFLDGCFLRYDNYDFFDESVDSVLDKVNCNSSAGGGAGVGVGVGWERNVGEMIDELTASAVVNGGYAVRRSKGAFGLAECWNTVSTEGCRACLDKASREVRGCLPRREGRALNAGCYLRYSNEKFYSNQTQQTDHSSGVIRKGGLLAIVLSVVAFFMLSVIACYAVHGRWRRRKQERNNLGQISISYNKSNLNFKYETLEKATNYFDPSRKVGQGGAGSVYKGTLPNGKVVAVKRLFFSTRQWVDEFFNEVNLISGIEHKNLVKLLGCSIEGPESLLVYEFVPNKSLEQYLFDKNRVKILNWKERYNVIVGTAEGIAFLHGGSELRIIHRDIKSSNVLLDQNLDAKIADFGLARCFAADKSHLSTGIAGTLGYMAPEYIVKGQLTEKADVYSFGVLVLEIVCGRKNNAFVEGSGSLLQSVWKHYKTNRLTESIDPCLNGDSLAMEASRVLKIGLLCTQAFATQRPSMEEVVRLLTDENREISEPNQPPFLNTSAISSSTTRSSYSINSSTSKSATKLEESYPSTESFSSDGQVRSEEIRQV</sequence>
<protein>
    <recommendedName>
        <fullName evidence="16">Cysteine-rich receptor-like protein kinase 42</fullName>
    </recommendedName>
</protein>
<evidence type="ECO:0000256" key="5">
    <source>
        <dbReference type="ARBA" id="ARBA00022741"/>
    </source>
</evidence>
<evidence type="ECO:0000313" key="14">
    <source>
        <dbReference type="EMBL" id="KAK4488512.1"/>
    </source>
</evidence>
<evidence type="ECO:0008006" key="16">
    <source>
        <dbReference type="Google" id="ProtNLM"/>
    </source>
</evidence>
<dbReference type="EMBL" id="JAYDYQ010001088">
    <property type="protein sequence ID" value="KAK4488512.1"/>
    <property type="molecule type" value="Genomic_DNA"/>
</dbReference>
<feature type="domain" description="Gnk2-homologous" evidence="13">
    <location>
        <begin position="89"/>
        <end position="187"/>
    </location>
</feature>